<reference evidence="7 11" key="2">
    <citation type="journal article" date="2017" name="Front. Plant Sci.">
        <title>Gene Classification and Mining of Molecular Markers Useful in Red Clover (Trifolium pratense) Breeding.</title>
        <authorList>
            <person name="Istvanek J."/>
            <person name="Dluhosova J."/>
            <person name="Dluhos P."/>
            <person name="Patkova L."/>
            <person name="Nedelnik J."/>
            <person name="Repkova J."/>
        </authorList>
    </citation>
    <scope>NUCLEOTIDE SEQUENCE [LARGE SCALE GENOMIC DNA]</scope>
    <source>
        <strain evidence="11">cv. Tatra</strain>
        <tissue evidence="7">Young leaves</tissue>
    </source>
</reference>
<dbReference type="PANTHER" id="PTHR11945">
    <property type="entry name" value="MADS BOX PROTEIN"/>
    <property type="match status" value="1"/>
</dbReference>
<dbReference type="EMBL" id="ASHM01064573">
    <property type="protein sequence ID" value="PNX90973.1"/>
    <property type="molecule type" value="Genomic_DNA"/>
</dbReference>
<dbReference type="GO" id="GO:0000981">
    <property type="term" value="F:DNA-binding transcription factor activity, RNA polymerase II-specific"/>
    <property type="evidence" value="ECO:0007669"/>
    <property type="project" value="TreeGrafter"/>
</dbReference>
<protein>
    <submittedName>
        <fullName evidence="7">Agamous-like mads-box protein agl61-like</fullName>
    </submittedName>
</protein>
<name>A0A2K3LNY3_TRIPR</name>
<dbReference type="GO" id="GO:0000978">
    <property type="term" value="F:RNA polymerase II cis-regulatory region sequence-specific DNA binding"/>
    <property type="evidence" value="ECO:0007669"/>
    <property type="project" value="TreeGrafter"/>
</dbReference>
<evidence type="ECO:0000259" key="6">
    <source>
        <dbReference type="PROSITE" id="PS50066"/>
    </source>
</evidence>
<dbReference type="Pfam" id="PF00319">
    <property type="entry name" value="SRF-TF"/>
    <property type="match status" value="1"/>
</dbReference>
<evidence type="ECO:0000313" key="9">
    <source>
        <dbReference type="EMBL" id="PNX91033.1"/>
    </source>
</evidence>
<evidence type="ECO:0000313" key="11">
    <source>
        <dbReference type="Proteomes" id="UP000236291"/>
    </source>
</evidence>
<evidence type="ECO:0000313" key="7">
    <source>
        <dbReference type="EMBL" id="PNX80248.1"/>
    </source>
</evidence>
<dbReference type="GO" id="GO:0045893">
    <property type="term" value="P:positive regulation of DNA-templated transcription"/>
    <property type="evidence" value="ECO:0007669"/>
    <property type="project" value="UniProtKB-ARBA"/>
</dbReference>
<keyword evidence="2" id="KW-0805">Transcription regulation</keyword>
<keyword evidence="3" id="KW-0238">DNA-binding</keyword>
<dbReference type="PRINTS" id="PR00404">
    <property type="entry name" value="MADSDOMAIN"/>
</dbReference>
<gene>
    <name evidence="7" type="ORF">L195_g036245</name>
    <name evidence="8" type="ORF">L195_g047102</name>
    <name evidence="9" type="ORF">L195_g047162</name>
    <name evidence="10" type="ORF">L195_g047637</name>
</gene>
<dbReference type="GO" id="GO:0046983">
    <property type="term" value="F:protein dimerization activity"/>
    <property type="evidence" value="ECO:0007669"/>
    <property type="project" value="InterPro"/>
</dbReference>
<proteinExistence type="predicted"/>
<reference evidence="7 11" key="1">
    <citation type="journal article" date="2014" name="Am. J. Bot.">
        <title>Genome assembly and annotation for red clover (Trifolium pratense; Fabaceae).</title>
        <authorList>
            <person name="Istvanek J."/>
            <person name="Jaros M."/>
            <person name="Krenek A."/>
            <person name="Repkova J."/>
        </authorList>
    </citation>
    <scope>NUCLEOTIDE SEQUENCE [LARGE SCALE GENOMIC DNA]</scope>
    <source>
        <strain evidence="11">cv. Tatra</strain>
        <tissue evidence="7">Young leaves</tissue>
    </source>
</reference>
<comment type="subcellular location">
    <subcellularLocation>
        <location evidence="1">Nucleus</location>
    </subcellularLocation>
</comment>
<dbReference type="CDD" id="cd00120">
    <property type="entry name" value="MADS"/>
    <property type="match status" value="1"/>
</dbReference>
<evidence type="ECO:0000256" key="4">
    <source>
        <dbReference type="ARBA" id="ARBA00023163"/>
    </source>
</evidence>
<evidence type="ECO:0000313" key="8">
    <source>
        <dbReference type="EMBL" id="PNX90973.1"/>
    </source>
</evidence>
<dbReference type="EMBL" id="ASHM01064796">
    <property type="protein sequence ID" value="PNX91033.1"/>
    <property type="molecule type" value="Genomic_DNA"/>
</dbReference>
<dbReference type="OrthoDB" id="1431897at2759"/>
<dbReference type="PROSITE" id="PS50066">
    <property type="entry name" value="MADS_BOX_2"/>
    <property type="match status" value="1"/>
</dbReference>
<dbReference type="EMBL" id="ASHM01037577">
    <property type="protein sequence ID" value="PNX80248.1"/>
    <property type="molecule type" value="Genomic_DNA"/>
</dbReference>
<dbReference type="Gramene" id="Tp57577_TGAC_v2_mRNA5032">
    <property type="protein sequence ID" value="Tp57577_TGAC_v2_mRNA5032"/>
    <property type="gene ID" value="Tp57577_TGAC_v2_gene4866"/>
</dbReference>
<keyword evidence="5" id="KW-0539">Nucleus</keyword>
<sequence length="159" mass="17789">MGRRKIEMEYLKDKDARYVAFSKRKNGLFKKASQLSTLCNARVGVFGFTPGGKPFAFGSPTFQAVTNEYLNEGKGESSNQNVAENSENENLISLNEQLMDVTKELKEVAITKDKKGKVPNISYDDLDLEELQKVKARLKELHGDIEAASSMLILAKEPR</sequence>
<comment type="caution">
    <text evidence="7">The sequence shown here is derived from an EMBL/GenBank/DDBJ whole genome shotgun (WGS) entry which is preliminary data.</text>
</comment>
<dbReference type="EMBL" id="ASHM01066456">
    <property type="protein sequence ID" value="PNX91506.1"/>
    <property type="molecule type" value="Genomic_DNA"/>
</dbReference>
<dbReference type="Gene3D" id="3.40.1810.10">
    <property type="entry name" value="Transcription factor, MADS-box"/>
    <property type="match status" value="1"/>
</dbReference>
<dbReference type="Proteomes" id="UP000236291">
    <property type="component" value="Unassembled WGS sequence"/>
</dbReference>
<organism evidence="7 11">
    <name type="scientific">Trifolium pratense</name>
    <name type="common">Red clover</name>
    <dbReference type="NCBI Taxonomy" id="57577"/>
    <lineage>
        <taxon>Eukaryota</taxon>
        <taxon>Viridiplantae</taxon>
        <taxon>Streptophyta</taxon>
        <taxon>Embryophyta</taxon>
        <taxon>Tracheophyta</taxon>
        <taxon>Spermatophyta</taxon>
        <taxon>Magnoliopsida</taxon>
        <taxon>eudicotyledons</taxon>
        <taxon>Gunneridae</taxon>
        <taxon>Pentapetalae</taxon>
        <taxon>rosids</taxon>
        <taxon>fabids</taxon>
        <taxon>Fabales</taxon>
        <taxon>Fabaceae</taxon>
        <taxon>Papilionoideae</taxon>
        <taxon>50 kb inversion clade</taxon>
        <taxon>NPAAA clade</taxon>
        <taxon>Hologalegina</taxon>
        <taxon>IRL clade</taxon>
        <taxon>Trifolieae</taxon>
        <taxon>Trifolium</taxon>
    </lineage>
</organism>
<evidence type="ECO:0000313" key="10">
    <source>
        <dbReference type="EMBL" id="PNX91506.1"/>
    </source>
</evidence>
<dbReference type="AlphaFoldDB" id="A0A2K3LNY3"/>
<evidence type="ECO:0000256" key="1">
    <source>
        <dbReference type="ARBA" id="ARBA00004123"/>
    </source>
</evidence>
<feature type="domain" description="MADS-box" evidence="6">
    <location>
        <begin position="1"/>
        <end position="61"/>
    </location>
</feature>
<evidence type="ECO:0000256" key="5">
    <source>
        <dbReference type="ARBA" id="ARBA00023242"/>
    </source>
</evidence>
<accession>A0A2K3LNY3</accession>
<evidence type="ECO:0000256" key="3">
    <source>
        <dbReference type="ARBA" id="ARBA00023125"/>
    </source>
</evidence>
<dbReference type="SUPFAM" id="SSF55455">
    <property type="entry name" value="SRF-like"/>
    <property type="match status" value="1"/>
</dbReference>
<evidence type="ECO:0000256" key="2">
    <source>
        <dbReference type="ARBA" id="ARBA00023015"/>
    </source>
</evidence>
<dbReference type="InterPro" id="IPR036879">
    <property type="entry name" value="TF_MADSbox_sf"/>
</dbReference>
<keyword evidence="4" id="KW-0804">Transcription</keyword>
<dbReference type="InterPro" id="IPR002100">
    <property type="entry name" value="TF_MADSbox"/>
</dbReference>
<dbReference type="GO" id="GO:0005634">
    <property type="term" value="C:nucleus"/>
    <property type="evidence" value="ECO:0007669"/>
    <property type="project" value="UniProtKB-SubCell"/>
</dbReference>
<dbReference type="PANTHER" id="PTHR11945:SF534">
    <property type="entry name" value="MYOCYTE-SPECIFIC ENHANCER FACTOR 2"/>
    <property type="match status" value="1"/>
</dbReference>
<dbReference type="SMART" id="SM00432">
    <property type="entry name" value="MADS"/>
    <property type="match status" value="1"/>
</dbReference>